<organism evidence="1 2">
    <name type="scientific">Priestia megaterium</name>
    <name type="common">Bacillus megaterium</name>
    <dbReference type="NCBI Taxonomy" id="1404"/>
    <lineage>
        <taxon>Bacteria</taxon>
        <taxon>Bacillati</taxon>
        <taxon>Bacillota</taxon>
        <taxon>Bacilli</taxon>
        <taxon>Bacillales</taxon>
        <taxon>Bacillaceae</taxon>
        <taxon>Priestia</taxon>
    </lineage>
</organism>
<evidence type="ECO:0000313" key="1">
    <source>
        <dbReference type="EMBL" id="QJX80072.1"/>
    </source>
</evidence>
<accession>A0A6M6DZ67</accession>
<proteinExistence type="predicted"/>
<reference evidence="1 2" key="1">
    <citation type="submission" date="2019-10" db="EMBL/GenBank/DDBJ databases">
        <title>Complete genome sequences for adaption low water activity.</title>
        <authorList>
            <person name="Zhao L."/>
            <person name="Zhong J."/>
        </authorList>
    </citation>
    <scope>NUCLEOTIDE SEQUENCE [LARGE SCALE GENOMIC DNA]</scope>
    <source>
        <strain evidence="1 2">FDU301</strain>
        <plasmid evidence="2">pfdu301a</plasmid>
    </source>
</reference>
<name>A0A6M6DZ67_PRIMG</name>
<protein>
    <submittedName>
        <fullName evidence="1">Uncharacterized protein</fullName>
    </submittedName>
</protein>
<gene>
    <name evidence="1" type="ORF">FDZ14_28665</name>
</gene>
<dbReference type="EMBL" id="CP045273">
    <property type="protein sequence ID" value="QJX80072.1"/>
    <property type="molecule type" value="Genomic_DNA"/>
</dbReference>
<sequence length="185" mass="21674">MDRGFNEGSLKLYFKPYSQLYRNTQGVVEEMSLLIDQIELSNNDKLELIELAYLHKIGFSPKTLKTGFEALDGALYCKEKNYPLEIVSAVMFYSGAFEIVKRNFPDLMNVYLEHKYSMTSKTELYIDLLTYCDLHRSYSGLKLNFTEKLKEISYYYGEDHNLVNTFKSLENTYKDIINRVEAKKL</sequence>
<evidence type="ECO:0000313" key="2">
    <source>
        <dbReference type="Proteomes" id="UP000501076"/>
    </source>
</evidence>
<keyword evidence="1" id="KW-0614">Plasmid</keyword>
<dbReference type="RefSeq" id="WP_171778055.1">
    <property type="nucleotide sequence ID" value="NZ_CP045273.1"/>
</dbReference>
<geneLocation type="plasmid" evidence="2">
    <name>pfdu301a</name>
</geneLocation>
<dbReference type="AlphaFoldDB" id="A0A6M6DZ67"/>
<dbReference type="Proteomes" id="UP000501076">
    <property type="component" value="Plasmid pFDU301A"/>
</dbReference>